<dbReference type="EMBL" id="BJWI01000002">
    <property type="protein sequence ID" value="GEM00725.1"/>
    <property type="molecule type" value="Genomic_DNA"/>
</dbReference>
<comment type="caution">
    <text evidence="2">The sequence shown here is derived from an EMBL/GenBank/DDBJ whole genome shotgun (WGS) entry which is preliminary data.</text>
</comment>
<keyword evidence="3" id="KW-1185">Reference proteome</keyword>
<accession>A0ABQ0VLC2</accession>
<evidence type="ECO:0000313" key="3">
    <source>
        <dbReference type="Proteomes" id="UP000321547"/>
    </source>
</evidence>
<name>A0ABQ0VLC2_9BACI</name>
<evidence type="ECO:0000259" key="1">
    <source>
        <dbReference type="PROSITE" id="PS51746"/>
    </source>
</evidence>
<dbReference type="InterPro" id="IPR015655">
    <property type="entry name" value="PP2C"/>
</dbReference>
<dbReference type="PROSITE" id="PS51746">
    <property type="entry name" value="PPM_2"/>
    <property type="match status" value="1"/>
</dbReference>
<evidence type="ECO:0000313" key="2">
    <source>
        <dbReference type="EMBL" id="GEM00725.1"/>
    </source>
</evidence>
<dbReference type="InterPro" id="IPR036457">
    <property type="entry name" value="PPM-type-like_dom_sf"/>
</dbReference>
<dbReference type="RefSeq" id="WP_159430084.1">
    <property type="nucleotide sequence ID" value="NZ_BJWI01000002.1"/>
</dbReference>
<proteinExistence type="predicted"/>
<dbReference type="PANTHER" id="PTHR47992">
    <property type="entry name" value="PROTEIN PHOSPHATASE"/>
    <property type="match status" value="1"/>
</dbReference>
<reference evidence="2 3" key="1">
    <citation type="submission" date="2019-07" db="EMBL/GenBank/DDBJ databases">
        <title>Whole genome shotgun sequence of Halolactibacillus halophilus NBRC 100868.</title>
        <authorList>
            <person name="Hosoyama A."/>
            <person name="Uohara A."/>
            <person name="Ohji S."/>
            <person name="Ichikawa N."/>
        </authorList>
    </citation>
    <scope>NUCLEOTIDE SEQUENCE [LARGE SCALE GENOMIC DNA]</scope>
    <source>
        <strain evidence="2 3">NBRC 100868</strain>
    </source>
</reference>
<dbReference type="SMART" id="SM00331">
    <property type="entry name" value="PP2C_SIG"/>
    <property type="match status" value="1"/>
</dbReference>
<dbReference type="SUPFAM" id="SSF81606">
    <property type="entry name" value="PP2C-like"/>
    <property type="match status" value="1"/>
</dbReference>
<dbReference type="SMART" id="SM00332">
    <property type="entry name" value="PP2Cc"/>
    <property type="match status" value="1"/>
</dbReference>
<gene>
    <name evidence="2" type="ORF">HHA03_02570</name>
</gene>
<dbReference type="NCBIfam" id="NF033484">
    <property type="entry name" value="Stp1_PP2C_phos"/>
    <property type="match status" value="1"/>
</dbReference>
<dbReference type="Proteomes" id="UP000321547">
    <property type="component" value="Unassembled WGS sequence"/>
</dbReference>
<sequence length="249" mass="27372">MHIFITDQGRVRPYNEDTGGVVCNQDKQTLYVIADGMGGHNAGDVASAMVLQYFQTHWPKERQFTRVDDVERYLIKSIQTVNEQIYQKAKENDAYRGMGTTVVVVIIIDEMAVVAHVGDSRCYKLAEGQLRQITKDHSLVNALIHAGEITEQEARVHPKKNILTRAVGTDLAIDVDVTMVSCELGDTLLLCTDGLTNKLTDEEIKTIIQSVQKIDDAGKQLIDAANARGGEDNISLVLINEQAGGDASC</sequence>
<dbReference type="InterPro" id="IPR001932">
    <property type="entry name" value="PPM-type_phosphatase-like_dom"/>
</dbReference>
<dbReference type="CDD" id="cd00143">
    <property type="entry name" value="PP2Cc"/>
    <property type="match status" value="1"/>
</dbReference>
<dbReference type="Gene3D" id="3.60.40.10">
    <property type="entry name" value="PPM-type phosphatase domain"/>
    <property type="match status" value="1"/>
</dbReference>
<dbReference type="Pfam" id="PF13672">
    <property type="entry name" value="PP2C_2"/>
    <property type="match status" value="1"/>
</dbReference>
<organism evidence="2 3">
    <name type="scientific">Halolactibacillus halophilus</name>
    <dbReference type="NCBI Taxonomy" id="306540"/>
    <lineage>
        <taxon>Bacteria</taxon>
        <taxon>Bacillati</taxon>
        <taxon>Bacillota</taxon>
        <taxon>Bacilli</taxon>
        <taxon>Bacillales</taxon>
        <taxon>Bacillaceae</taxon>
        <taxon>Halolactibacillus</taxon>
    </lineage>
</organism>
<protein>
    <submittedName>
        <fullName evidence="2">Protein phosphatase</fullName>
    </submittedName>
</protein>
<feature type="domain" description="PPM-type phosphatase" evidence="1">
    <location>
        <begin position="1"/>
        <end position="241"/>
    </location>
</feature>